<reference evidence="1 2" key="1">
    <citation type="submission" date="2020-06" db="EMBL/GenBank/DDBJ databases">
        <authorList>
            <person name="Li R."/>
            <person name="Bekaert M."/>
        </authorList>
    </citation>
    <scope>NUCLEOTIDE SEQUENCE [LARGE SCALE GENOMIC DNA]</scope>
    <source>
        <strain evidence="2">wild</strain>
    </source>
</reference>
<evidence type="ECO:0000313" key="2">
    <source>
        <dbReference type="Proteomes" id="UP000507470"/>
    </source>
</evidence>
<dbReference type="OrthoDB" id="424753at2759"/>
<dbReference type="EMBL" id="CACVKT020008119">
    <property type="protein sequence ID" value="CAC5412929.1"/>
    <property type="molecule type" value="Genomic_DNA"/>
</dbReference>
<dbReference type="AlphaFoldDB" id="A0A6J8DWC1"/>
<keyword evidence="1" id="KW-0378">Hydrolase</keyword>
<dbReference type="GO" id="GO:0016787">
    <property type="term" value="F:hydrolase activity"/>
    <property type="evidence" value="ECO:0007669"/>
    <property type="project" value="UniProtKB-KW"/>
</dbReference>
<accession>A0A6J8DWC1</accession>
<organism evidence="1 2">
    <name type="scientific">Mytilus coruscus</name>
    <name type="common">Sea mussel</name>
    <dbReference type="NCBI Taxonomy" id="42192"/>
    <lineage>
        <taxon>Eukaryota</taxon>
        <taxon>Metazoa</taxon>
        <taxon>Spiralia</taxon>
        <taxon>Lophotrochozoa</taxon>
        <taxon>Mollusca</taxon>
        <taxon>Bivalvia</taxon>
        <taxon>Autobranchia</taxon>
        <taxon>Pteriomorphia</taxon>
        <taxon>Mytilida</taxon>
        <taxon>Mytiloidea</taxon>
        <taxon>Mytilidae</taxon>
        <taxon>Mytilinae</taxon>
        <taxon>Mytilus</taxon>
    </lineage>
</organism>
<protein>
    <submittedName>
        <fullName evidence="1">CAPN15</fullName>
        <ecNumber evidence="1">3.4.22.-</ecNumber>
    </submittedName>
</protein>
<gene>
    <name evidence="1" type="ORF">MCOR_45895</name>
</gene>
<evidence type="ECO:0000313" key="1">
    <source>
        <dbReference type="EMBL" id="CAC5412929.1"/>
    </source>
</evidence>
<name>A0A6J8DWC1_MYTCO</name>
<keyword evidence="2" id="KW-1185">Reference proteome</keyword>
<dbReference type="EC" id="3.4.22.-" evidence="1"/>
<sequence>MVTQKIKRVNCKDRKHFGPSANKNKRYSDSVNICKARSHCRETRVDGTFPVNAREDFKMVKLTIFYTSEVEVDVFQEDVTGNSNGIQSTADLIVLILRDSSSSTQAFGPLVTSSERQLQSSVGCRAMLEPGEYVVVTLAFNIWTLFTKPPVQRCNYVMSINSLKALMIEEVFTKTRKYEYALADAIYQLTICKGQREGIRESVTVYSLTLGWSGGMYVVENRSPDKSIHVQCDCKESLNIVSTRGNLTSVDSIPPLHRQVIMILTQLERTAPYYVSRRLRHRMTLTQTGLGDWAPAGVNHEPFLTLNVEGLHAPRPL</sequence>
<proteinExistence type="predicted"/>
<dbReference type="Proteomes" id="UP000507470">
    <property type="component" value="Unassembled WGS sequence"/>
</dbReference>